<dbReference type="RefSeq" id="WP_343840668.1">
    <property type="nucleotide sequence ID" value="NZ_BAAADO010000004.1"/>
</dbReference>
<organism evidence="1 2">
    <name type="scientific">Salinibacillus aidingensis</name>
    <dbReference type="NCBI Taxonomy" id="237684"/>
    <lineage>
        <taxon>Bacteria</taxon>
        <taxon>Bacillati</taxon>
        <taxon>Bacillota</taxon>
        <taxon>Bacilli</taxon>
        <taxon>Bacillales</taxon>
        <taxon>Bacillaceae</taxon>
        <taxon>Salinibacillus</taxon>
    </lineage>
</organism>
<dbReference type="EMBL" id="BAAADO010000004">
    <property type="protein sequence ID" value="GAA0494232.1"/>
    <property type="molecule type" value="Genomic_DNA"/>
</dbReference>
<evidence type="ECO:0000313" key="1">
    <source>
        <dbReference type="EMBL" id="GAA0494232.1"/>
    </source>
</evidence>
<evidence type="ECO:0000313" key="2">
    <source>
        <dbReference type="Proteomes" id="UP001500880"/>
    </source>
</evidence>
<dbReference type="Gene3D" id="3.90.1720.10">
    <property type="entry name" value="endopeptidase domain like (from Nostoc punctiforme)"/>
    <property type="match status" value="1"/>
</dbReference>
<accession>A0ABN1BBY8</accession>
<keyword evidence="2" id="KW-1185">Reference proteome</keyword>
<name>A0ABN1BBY8_9BACI</name>
<dbReference type="SUPFAM" id="SSF54001">
    <property type="entry name" value="Cysteine proteinases"/>
    <property type="match status" value="1"/>
</dbReference>
<sequence>MAKVYIVLTKTGTIFSQTIRLYTKEPYNHVSLSLDKELTELYSFGRKKAYNPLRAGFVKENVKHGIYARFPDTTCEIFELEVSDRQKEKMRKVIRHFQLNQHNYRYNLLGIATIPFGKSLERKYAYFCSQFVATVLNMAGIRLWEKPLGLITPGEYRTARLLKKVYEGPLSIYEDHLEEQESVSLQDEMLQI</sequence>
<dbReference type="InterPro" id="IPR038765">
    <property type="entry name" value="Papain-like_cys_pep_sf"/>
</dbReference>
<protein>
    <recommendedName>
        <fullName evidence="3">Permuted papain-like amidase enzyme, YaeF/YiiX, C92 family</fullName>
    </recommendedName>
</protein>
<gene>
    <name evidence="1" type="ORF">GCM10008986_20960</name>
</gene>
<dbReference type="Proteomes" id="UP001500880">
    <property type="component" value="Unassembled WGS sequence"/>
</dbReference>
<reference evidence="1 2" key="1">
    <citation type="journal article" date="2019" name="Int. J. Syst. Evol. Microbiol.">
        <title>The Global Catalogue of Microorganisms (GCM) 10K type strain sequencing project: providing services to taxonomists for standard genome sequencing and annotation.</title>
        <authorList>
            <consortium name="The Broad Institute Genomics Platform"/>
            <consortium name="The Broad Institute Genome Sequencing Center for Infectious Disease"/>
            <person name="Wu L."/>
            <person name="Ma J."/>
        </authorList>
    </citation>
    <scope>NUCLEOTIDE SEQUENCE [LARGE SCALE GENOMIC DNA]</scope>
    <source>
        <strain evidence="1 2">JCM 12389</strain>
    </source>
</reference>
<evidence type="ECO:0008006" key="3">
    <source>
        <dbReference type="Google" id="ProtNLM"/>
    </source>
</evidence>
<comment type="caution">
    <text evidence="1">The sequence shown here is derived from an EMBL/GenBank/DDBJ whole genome shotgun (WGS) entry which is preliminary data.</text>
</comment>
<proteinExistence type="predicted"/>